<dbReference type="Gene3D" id="1.20.1560.10">
    <property type="entry name" value="ABC transporter type 1, transmembrane domain"/>
    <property type="match status" value="1"/>
</dbReference>
<dbReference type="InterPro" id="IPR050173">
    <property type="entry name" value="ABC_transporter_C-like"/>
</dbReference>
<feature type="domain" description="ABC transporter" evidence="10">
    <location>
        <begin position="212"/>
        <end position="495"/>
    </location>
</feature>
<dbReference type="KEGG" id="amus:LMH87_001570"/>
<feature type="compositionally biased region" description="Acidic residues" evidence="8">
    <location>
        <begin position="505"/>
        <end position="516"/>
    </location>
</feature>
<dbReference type="GO" id="GO:0140359">
    <property type="term" value="F:ABC-type transporter activity"/>
    <property type="evidence" value="ECO:0007669"/>
    <property type="project" value="InterPro"/>
</dbReference>
<dbReference type="SMART" id="SM00382">
    <property type="entry name" value="AAA"/>
    <property type="match status" value="2"/>
</dbReference>
<evidence type="ECO:0008006" key="14">
    <source>
        <dbReference type="Google" id="ProtNLM"/>
    </source>
</evidence>
<dbReference type="Proteomes" id="UP001144673">
    <property type="component" value="Chromosome 3"/>
</dbReference>
<dbReference type="AlphaFoldDB" id="A0A9W8Q4J9"/>
<evidence type="ECO:0000256" key="8">
    <source>
        <dbReference type="SAM" id="MobiDB-lite"/>
    </source>
</evidence>
<comment type="caution">
    <text evidence="12">The sequence shown here is derived from an EMBL/GenBank/DDBJ whole genome shotgun (WGS) entry which is preliminary data.</text>
</comment>
<reference evidence="12" key="1">
    <citation type="journal article" date="2023" name="Access Microbiol">
        <title>De-novo genome assembly for Akanthomyces muscarius, a biocontrol agent of insect agricultural pests.</title>
        <authorList>
            <person name="Erdos Z."/>
            <person name="Studholme D.J."/>
            <person name="Raymond B."/>
            <person name="Sharma M."/>
        </authorList>
    </citation>
    <scope>NUCLEOTIDE SEQUENCE</scope>
    <source>
        <strain evidence="12">Ve6</strain>
    </source>
</reference>
<keyword evidence="6 9" id="KW-1133">Transmembrane helix</keyword>
<protein>
    <recommendedName>
        <fullName evidence="14">ABC transporter</fullName>
    </recommendedName>
</protein>
<dbReference type="InterPro" id="IPR003593">
    <property type="entry name" value="AAA+_ATPase"/>
</dbReference>
<evidence type="ECO:0000256" key="7">
    <source>
        <dbReference type="ARBA" id="ARBA00023136"/>
    </source>
</evidence>
<dbReference type="GO" id="GO:0016887">
    <property type="term" value="F:ATP hydrolysis activity"/>
    <property type="evidence" value="ECO:0007669"/>
    <property type="project" value="InterPro"/>
</dbReference>
<dbReference type="Pfam" id="PF00005">
    <property type="entry name" value="ABC_tran"/>
    <property type="match status" value="1"/>
</dbReference>
<evidence type="ECO:0000256" key="4">
    <source>
        <dbReference type="ARBA" id="ARBA00022741"/>
    </source>
</evidence>
<feature type="transmembrane region" description="Helical" evidence="9">
    <location>
        <begin position="174"/>
        <end position="196"/>
    </location>
</feature>
<evidence type="ECO:0000313" key="12">
    <source>
        <dbReference type="EMBL" id="KAJ4147017.1"/>
    </source>
</evidence>
<dbReference type="InterPro" id="IPR011527">
    <property type="entry name" value="ABC1_TM_dom"/>
</dbReference>
<evidence type="ECO:0000256" key="6">
    <source>
        <dbReference type="ARBA" id="ARBA00022989"/>
    </source>
</evidence>
<dbReference type="GO" id="GO:0005524">
    <property type="term" value="F:ATP binding"/>
    <property type="evidence" value="ECO:0007669"/>
    <property type="project" value="UniProtKB-KW"/>
</dbReference>
<feature type="transmembrane region" description="Helical" evidence="9">
    <location>
        <begin position="256"/>
        <end position="280"/>
    </location>
</feature>
<evidence type="ECO:0000256" key="3">
    <source>
        <dbReference type="ARBA" id="ARBA00022692"/>
    </source>
</evidence>
<feature type="transmembrane region" description="Helical" evidence="9">
    <location>
        <begin position="292"/>
        <end position="312"/>
    </location>
</feature>
<dbReference type="GeneID" id="80888729"/>
<keyword evidence="5" id="KW-0067">ATP-binding</keyword>
<organism evidence="12 13">
    <name type="scientific">Akanthomyces muscarius</name>
    <name type="common">Entomopathogenic fungus</name>
    <name type="synonym">Lecanicillium muscarium</name>
    <dbReference type="NCBI Taxonomy" id="2231603"/>
    <lineage>
        <taxon>Eukaryota</taxon>
        <taxon>Fungi</taxon>
        <taxon>Dikarya</taxon>
        <taxon>Ascomycota</taxon>
        <taxon>Pezizomycotina</taxon>
        <taxon>Sordariomycetes</taxon>
        <taxon>Hypocreomycetidae</taxon>
        <taxon>Hypocreales</taxon>
        <taxon>Cordycipitaceae</taxon>
        <taxon>Akanthomyces</taxon>
    </lineage>
</organism>
<accession>A0A9W8Q4J9</accession>
<dbReference type="PANTHER" id="PTHR24223:SF345">
    <property type="entry name" value="ABC MULTIDRUG TRANSPORTER (EUROFUNG)"/>
    <property type="match status" value="1"/>
</dbReference>
<evidence type="ECO:0000313" key="13">
    <source>
        <dbReference type="Proteomes" id="UP001144673"/>
    </source>
</evidence>
<keyword evidence="13" id="KW-1185">Reference proteome</keyword>
<dbReference type="PROSITE" id="PS50893">
    <property type="entry name" value="ABC_TRANSPORTER_2"/>
    <property type="match status" value="2"/>
</dbReference>
<dbReference type="PANTHER" id="PTHR24223">
    <property type="entry name" value="ATP-BINDING CASSETTE SUB-FAMILY C"/>
    <property type="match status" value="1"/>
</dbReference>
<evidence type="ECO:0000256" key="1">
    <source>
        <dbReference type="ARBA" id="ARBA00004370"/>
    </source>
</evidence>
<dbReference type="SUPFAM" id="SSF90123">
    <property type="entry name" value="ABC transporter transmembrane region"/>
    <property type="match status" value="1"/>
</dbReference>
<evidence type="ECO:0000259" key="11">
    <source>
        <dbReference type="PROSITE" id="PS50929"/>
    </source>
</evidence>
<evidence type="ECO:0000256" key="5">
    <source>
        <dbReference type="ARBA" id="ARBA00022840"/>
    </source>
</evidence>
<dbReference type="EMBL" id="JAJHUN010000010">
    <property type="protein sequence ID" value="KAJ4147017.1"/>
    <property type="molecule type" value="Genomic_DNA"/>
</dbReference>
<gene>
    <name evidence="12" type="ORF">LMH87_001570</name>
</gene>
<feature type="transmembrane region" description="Helical" evidence="9">
    <location>
        <begin position="599"/>
        <end position="627"/>
    </location>
</feature>
<dbReference type="InterPro" id="IPR027417">
    <property type="entry name" value="P-loop_NTPase"/>
</dbReference>
<dbReference type="Gene3D" id="3.40.50.300">
    <property type="entry name" value="P-loop containing nucleotide triphosphate hydrolases"/>
    <property type="match status" value="3"/>
</dbReference>
<dbReference type="GO" id="GO:0016020">
    <property type="term" value="C:membrane"/>
    <property type="evidence" value="ECO:0007669"/>
    <property type="project" value="UniProtKB-SubCell"/>
</dbReference>
<comment type="subcellular location">
    <subcellularLocation>
        <location evidence="1">Membrane</location>
    </subcellularLocation>
</comment>
<dbReference type="InterPro" id="IPR003439">
    <property type="entry name" value="ABC_transporter-like_ATP-bd"/>
</dbReference>
<evidence type="ECO:0000256" key="9">
    <source>
        <dbReference type="SAM" id="Phobius"/>
    </source>
</evidence>
<feature type="transmembrane region" description="Helical" evidence="9">
    <location>
        <begin position="566"/>
        <end position="587"/>
    </location>
</feature>
<sequence length="1028" mass="112534">MSSERLSGRFRSHWSQVDQSSDNALAIALLRTTKWQLAVVVLSHLFVVALTVGQPFLMLRLVGELSNEETDGKSYEDLAMLSAMLFIGISATRNICEHWVDRIVTSTRGMLIAAIYEKMHHLADDDLKHIDTASLISQDVESIEQVITLAYEVIWCISHALAGIWASYTFIGSAAFFVLLPPLAIYFSTLVTLPILDKAKAEWCEAVERRGLLTANILAQLKSIKAMGLCRSISSHIKEERVLETKAALRERQATLWTFVYTASTWAMSPGAAFAGTYFWTRARSPMSTAEAFAISCALEIACYPLTMMNIWSYSQASQYKNPKKHSSDNMGPYQLCQELFIPDCTILETILGTLDLIAGHYRAVLNACALDGDLAILPESDRTRTGANGCNLSVGLRQKLSLARALYAQNEMMILDDIFSGLDPDTAGTIFHRAFGPGGMVRQWNCTVIMTTNRLELLDYADHVYQFTRDGRVEKQESSSNGSSSAGFTGSNYGSVATSSACADVDETETTDDTNDSVATETLDTEPPLPRFVQETDRASAKNDGTIGDIPLYAQALASAGWSRIACWLSLLFISSMGQFMPTIYVQTWFARSPGNPVFVAGYAGFCVFCVFMNVINSVFYCTFVLPEPVTELHKRLLQTIMSAMPQYLDGVDGSLLLHRLGPDFSYKTHRLGVLANQTIFNLSDFLVEIVLIASGSLSPVRTAVSMLVSYGAIEVTDIIAGATAVVLVRALPSSRETVSTLATGLALHYLLNNNISASRHIKLVTSFILSLSSVRHIDDFMTGTPQEQDVAAEHALPEVWPSAGKLEFNALTAYYKNSDGMTHTALNNITLTIRAGQKIGIVGSTGSGKSTFLSSILRIVEQTGSISIDRLNTRTVPLEFLRSQITTITQDGLRLDTSLRFSLYPYSGSQPSDKDIFSASQMQLVYLARAILHHSTTNSKIVLINETTSAIAAEAEEEFQGLIDDFFNDCTLLMVSQSTHVLNSADLLLHFDGSILDRNGEDVAGAVGPFIQRPGRHNSAAPTLAN</sequence>
<feature type="domain" description="ABC transporter" evidence="10">
    <location>
        <begin position="808"/>
        <end position="1020"/>
    </location>
</feature>
<keyword evidence="2" id="KW-0813">Transport</keyword>
<keyword evidence="4" id="KW-0547">Nucleotide-binding</keyword>
<dbReference type="RefSeq" id="XP_056049958.1">
    <property type="nucleotide sequence ID" value="XM_056192864.1"/>
</dbReference>
<evidence type="ECO:0000256" key="2">
    <source>
        <dbReference type="ARBA" id="ARBA00022448"/>
    </source>
</evidence>
<keyword evidence="3 9" id="KW-0812">Transmembrane</keyword>
<dbReference type="SUPFAM" id="SSF52540">
    <property type="entry name" value="P-loop containing nucleoside triphosphate hydrolases"/>
    <property type="match status" value="2"/>
</dbReference>
<keyword evidence="7 9" id="KW-0472">Membrane</keyword>
<name>A0A9W8Q4J9_AKAMU</name>
<feature type="region of interest" description="Disordered" evidence="8">
    <location>
        <begin position="503"/>
        <end position="538"/>
    </location>
</feature>
<feature type="transmembrane region" description="Helical" evidence="9">
    <location>
        <begin position="37"/>
        <end position="58"/>
    </location>
</feature>
<proteinExistence type="predicted"/>
<feature type="domain" description="ABC transmembrane type-1" evidence="11">
    <location>
        <begin position="38"/>
        <end position="309"/>
    </location>
</feature>
<dbReference type="InterPro" id="IPR036640">
    <property type="entry name" value="ABC1_TM_sf"/>
</dbReference>
<evidence type="ECO:0000259" key="10">
    <source>
        <dbReference type="PROSITE" id="PS50893"/>
    </source>
</evidence>
<dbReference type="PROSITE" id="PS50929">
    <property type="entry name" value="ABC_TM1F"/>
    <property type="match status" value="1"/>
</dbReference>